<evidence type="ECO:0000256" key="13">
    <source>
        <dbReference type="PIRSR" id="PIRSR001174-2"/>
    </source>
</evidence>
<evidence type="ECO:0000256" key="12">
    <source>
        <dbReference type="PIRSR" id="PIRSR001174-1"/>
    </source>
</evidence>
<dbReference type="InterPro" id="IPR008268">
    <property type="entry name" value="Peptidase_S16_AS"/>
</dbReference>
<evidence type="ECO:0000256" key="15">
    <source>
        <dbReference type="RuleBase" id="RU000591"/>
    </source>
</evidence>
<comment type="similarity">
    <text evidence="10 11 14 15">Belongs to the peptidase S16 family.</text>
</comment>
<protein>
    <recommendedName>
        <fullName evidence="10 11">Lon protease</fullName>
        <ecNumber evidence="10 11">3.4.21.53</ecNumber>
    </recommendedName>
    <alternativeName>
        <fullName evidence="10">ATP-dependent protease La</fullName>
    </alternativeName>
</protein>
<dbReference type="InterPro" id="IPR054594">
    <property type="entry name" value="Lon_lid"/>
</dbReference>
<feature type="active site" evidence="10 12">
    <location>
        <position position="727"/>
    </location>
</feature>
<dbReference type="InterPro" id="IPR027065">
    <property type="entry name" value="Lon_Prtase"/>
</dbReference>
<evidence type="ECO:0000313" key="21">
    <source>
        <dbReference type="Proteomes" id="UP000325684"/>
    </source>
</evidence>
<evidence type="ECO:0000256" key="14">
    <source>
        <dbReference type="PROSITE-ProRule" id="PRU01122"/>
    </source>
</evidence>
<dbReference type="SUPFAM" id="SSF88697">
    <property type="entry name" value="PUA domain-like"/>
    <property type="match status" value="1"/>
</dbReference>
<dbReference type="GO" id="GO:0005737">
    <property type="term" value="C:cytoplasm"/>
    <property type="evidence" value="ECO:0007669"/>
    <property type="project" value="UniProtKB-SubCell"/>
</dbReference>
<dbReference type="Proteomes" id="UP000325684">
    <property type="component" value="Unassembled WGS sequence"/>
</dbReference>
<dbReference type="Pfam" id="PF22667">
    <property type="entry name" value="Lon_lid"/>
    <property type="match status" value="1"/>
</dbReference>
<dbReference type="InterPro" id="IPR003593">
    <property type="entry name" value="AAA+_ATPase"/>
</dbReference>
<dbReference type="InterPro" id="IPR003111">
    <property type="entry name" value="Lon_prtase_N"/>
</dbReference>
<dbReference type="GO" id="GO:0005524">
    <property type="term" value="F:ATP binding"/>
    <property type="evidence" value="ECO:0007669"/>
    <property type="project" value="UniProtKB-UniRule"/>
</dbReference>
<dbReference type="InterPro" id="IPR027417">
    <property type="entry name" value="P-loop_NTPase"/>
</dbReference>
<dbReference type="SMART" id="SM00464">
    <property type="entry name" value="LON"/>
    <property type="match status" value="1"/>
</dbReference>
<dbReference type="EMBL" id="VCMV01000002">
    <property type="protein sequence ID" value="KAB0269571.1"/>
    <property type="molecule type" value="Genomic_DNA"/>
</dbReference>
<evidence type="ECO:0000256" key="7">
    <source>
        <dbReference type="ARBA" id="ARBA00022840"/>
    </source>
</evidence>
<evidence type="ECO:0000256" key="16">
    <source>
        <dbReference type="SAM" id="Coils"/>
    </source>
</evidence>
<dbReference type="GO" id="GO:0043565">
    <property type="term" value="F:sequence-specific DNA binding"/>
    <property type="evidence" value="ECO:0007669"/>
    <property type="project" value="UniProtKB-UniRule"/>
</dbReference>
<dbReference type="InterPro" id="IPR008269">
    <property type="entry name" value="Lon_proteolytic"/>
</dbReference>
<keyword evidence="16" id="KW-0175">Coiled coil</keyword>
<dbReference type="InterPro" id="IPR046336">
    <property type="entry name" value="Lon_prtase_N_sf"/>
</dbReference>
<dbReference type="InterPro" id="IPR027543">
    <property type="entry name" value="Lon_bac"/>
</dbReference>
<feature type="domain" description="Lon proteolytic" evidence="18">
    <location>
        <begin position="597"/>
        <end position="778"/>
    </location>
</feature>
<dbReference type="SUPFAM" id="SSF54211">
    <property type="entry name" value="Ribosomal protein S5 domain 2-like"/>
    <property type="match status" value="1"/>
</dbReference>
<comment type="subcellular location">
    <subcellularLocation>
        <location evidence="1 10 11">Cytoplasm</location>
    </subcellularLocation>
</comment>
<dbReference type="RefSeq" id="WP_150941836.1">
    <property type="nucleotide sequence ID" value="NZ_VCMV01000002.1"/>
</dbReference>
<feature type="binding site" evidence="10 13">
    <location>
        <begin position="362"/>
        <end position="369"/>
    </location>
    <ligand>
        <name>ATP</name>
        <dbReference type="ChEBI" id="CHEBI:30616"/>
    </ligand>
</feature>
<keyword evidence="8 10" id="KW-0346">Stress response</keyword>
<dbReference type="GO" id="GO:0004176">
    <property type="term" value="F:ATP-dependent peptidase activity"/>
    <property type="evidence" value="ECO:0007669"/>
    <property type="project" value="UniProtKB-UniRule"/>
</dbReference>
<keyword evidence="5 10" id="KW-0378">Hydrolase</keyword>
<dbReference type="Gene3D" id="3.30.230.10">
    <property type="match status" value="1"/>
</dbReference>
<dbReference type="InterPro" id="IPR003959">
    <property type="entry name" value="ATPase_AAA_core"/>
</dbReference>
<feature type="domain" description="Lon N-terminal" evidence="19">
    <location>
        <begin position="18"/>
        <end position="211"/>
    </location>
</feature>
<dbReference type="PANTHER" id="PTHR10046">
    <property type="entry name" value="ATP DEPENDENT LON PROTEASE FAMILY MEMBER"/>
    <property type="match status" value="1"/>
</dbReference>
<dbReference type="NCBIfam" id="NF008053">
    <property type="entry name" value="PRK10787.1"/>
    <property type="match status" value="1"/>
</dbReference>
<dbReference type="FunFam" id="1.20.58.1480:FF:000001">
    <property type="entry name" value="Lon protease"/>
    <property type="match status" value="1"/>
</dbReference>
<feature type="region of interest" description="Disordered" evidence="17">
    <location>
        <begin position="785"/>
        <end position="809"/>
    </location>
</feature>
<comment type="subunit">
    <text evidence="10 11">Homohexamer. Organized in a ring with a central cavity.</text>
</comment>
<keyword evidence="21" id="KW-1185">Reference proteome</keyword>
<dbReference type="OrthoDB" id="9803599at2"/>
<dbReference type="PROSITE" id="PS01046">
    <property type="entry name" value="LON_SER"/>
    <property type="match status" value="1"/>
</dbReference>
<dbReference type="Pfam" id="PF05362">
    <property type="entry name" value="Lon_C"/>
    <property type="match status" value="1"/>
</dbReference>
<dbReference type="PROSITE" id="PS51786">
    <property type="entry name" value="LON_PROTEOLYTIC"/>
    <property type="match status" value="1"/>
</dbReference>
<feature type="active site" evidence="10 12">
    <location>
        <position position="684"/>
    </location>
</feature>
<evidence type="ECO:0000256" key="3">
    <source>
        <dbReference type="ARBA" id="ARBA00022670"/>
    </source>
</evidence>
<dbReference type="Gene3D" id="2.30.130.40">
    <property type="entry name" value="LON domain-like"/>
    <property type="match status" value="1"/>
</dbReference>
<dbReference type="FunFam" id="3.30.230.10:FF:000010">
    <property type="entry name" value="Lon protease"/>
    <property type="match status" value="1"/>
</dbReference>
<evidence type="ECO:0000256" key="10">
    <source>
        <dbReference type="HAMAP-Rule" id="MF_01973"/>
    </source>
</evidence>
<dbReference type="InterPro" id="IPR015947">
    <property type="entry name" value="PUA-like_sf"/>
</dbReference>
<dbReference type="Pfam" id="PF00004">
    <property type="entry name" value="AAA"/>
    <property type="match status" value="1"/>
</dbReference>
<keyword evidence="3 10" id="KW-0645">Protease</keyword>
<evidence type="ECO:0000256" key="1">
    <source>
        <dbReference type="ARBA" id="ARBA00004496"/>
    </source>
</evidence>
<dbReference type="Gene3D" id="1.20.5.5270">
    <property type="match status" value="1"/>
</dbReference>
<dbReference type="GO" id="GO:0004252">
    <property type="term" value="F:serine-type endopeptidase activity"/>
    <property type="evidence" value="ECO:0007669"/>
    <property type="project" value="UniProtKB-UniRule"/>
</dbReference>
<comment type="catalytic activity">
    <reaction evidence="9 10 11 14">
        <text>Hydrolysis of proteins in presence of ATP.</text>
        <dbReference type="EC" id="3.4.21.53"/>
    </reaction>
</comment>
<evidence type="ECO:0000256" key="2">
    <source>
        <dbReference type="ARBA" id="ARBA00022490"/>
    </source>
</evidence>
<dbReference type="InterPro" id="IPR004815">
    <property type="entry name" value="Lon_bac/euk-typ"/>
</dbReference>
<reference evidence="20 21" key="1">
    <citation type="journal article" date="2019" name="Microorganisms">
        <title>Genome Insights into the Novel Species Microvirga brassicacearum, a Rapeseed Endophyte with Biotechnological Potential.</title>
        <authorList>
            <person name="Jimenez-Gomez A."/>
            <person name="Saati-Santamaria Z."/>
            <person name="Igual J.M."/>
            <person name="Rivas R."/>
            <person name="Mateos P.F."/>
            <person name="Garcia-Fraile P."/>
        </authorList>
    </citation>
    <scope>NUCLEOTIDE SEQUENCE [LARGE SCALE GENOMIC DNA]</scope>
    <source>
        <strain evidence="20 21">CDVBN77</strain>
    </source>
</reference>
<dbReference type="GO" id="GO:0016887">
    <property type="term" value="F:ATP hydrolysis activity"/>
    <property type="evidence" value="ECO:0007669"/>
    <property type="project" value="UniProtKB-UniRule"/>
</dbReference>
<dbReference type="PRINTS" id="PR00830">
    <property type="entry name" value="ENDOLAPTASE"/>
</dbReference>
<dbReference type="SMART" id="SM00382">
    <property type="entry name" value="AAA"/>
    <property type="match status" value="1"/>
</dbReference>
<dbReference type="PROSITE" id="PS51787">
    <property type="entry name" value="LON_N"/>
    <property type="match status" value="1"/>
</dbReference>
<gene>
    <name evidence="10" type="primary">lon</name>
    <name evidence="20" type="ORF">FEZ63_01335</name>
</gene>
<feature type="coiled-coil region" evidence="16">
    <location>
        <begin position="197"/>
        <end position="287"/>
    </location>
</feature>
<comment type="caution">
    <text evidence="20">The sequence shown here is derived from an EMBL/GenBank/DDBJ whole genome shotgun (WGS) entry which is preliminary data.</text>
</comment>
<feature type="compositionally biased region" description="Low complexity" evidence="17">
    <location>
        <begin position="788"/>
        <end position="798"/>
    </location>
</feature>
<dbReference type="PIRSF" id="PIRSF001174">
    <property type="entry name" value="Lon_proteas"/>
    <property type="match status" value="1"/>
</dbReference>
<dbReference type="GO" id="GO:0006515">
    <property type="term" value="P:protein quality control for misfolded or incompletely synthesized proteins"/>
    <property type="evidence" value="ECO:0007669"/>
    <property type="project" value="UniProtKB-UniRule"/>
</dbReference>
<name>A0A5N3PIK0_9HYPH</name>
<sequence>MTQAKPRQPVVPGSTGTYAVLPLRDIVVFPHMIVPLFVGREKSIRALEEVVKGDRHILLATQIDATDDDPATDAIYKVGTLASVLQLLKLPDGTVKVLVEGASRAQVKNYTRTDEFYEAEAEALPDALGDQIEAEALARSVVSEFENYVKLNKKVSPEVVSAVTQLDDPAKLADTIASHLAIKIADKQAILEIPTVAERLEKVLGLMESEISVLQVEKRIRTRVKRQMEKTQREYYLNEQMKAIQKELGDDEGRDELAELEDKIEKTKLTKEAREKAQNELKKLRQMSPMSAEATVVRNYLDWILSIPWNKRSKMKKDLTAAQNLLDADHYGLDKVKERIVEYLAVQQRANKLTGPILCLVGPPGVGKTSLGKSIAKATGREFVRMSLGGVRDESEIRGHRRTYIGSMPGKIIQSMRKAKTSNPLILLDEIDKMGMDFRGDPSAALLEVLDPEQNKAFNDHYLEVDYDLSNVMFVTTANTLNIPPPLLDRMEVIRIAGYTEEEKAEIARTHLIPSATKKHGLAASEWSIDDEGLLMLIRRYTREAGVRNLEREIANLNRKAVKEILISKVKTVAVTAENLPDYLGPPRFRYGEVETEDMVGAVTGLAWTEVGGELLTIEGIMMPGKGKMTVTGNLRDVMKESISAAASYVRSRALDFGVEPPMFDRRDIHVHVPEGATPKDGPSAGIAMGTAIVSVITGIPVRRDIAMTGEVTLRGRVLPIGGLKEKLLAALRGGIKKVLIPEDNAKDLVDIPASVKNGLEIVPVSRMDQVLQHALVRMPEPIEWDEPAPLKTPAPAATEDDSSGVIAH</sequence>
<dbReference type="FunFam" id="3.40.50.300:FF:000021">
    <property type="entry name" value="Lon protease homolog"/>
    <property type="match status" value="1"/>
</dbReference>
<dbReference type="Gene3D" id="1.10.8.60">
    <property type="match status" value="1"/>
</dbReference>
<dbReference type="Pfam" id="PF02190">
    <property type="entry name" value="LON_substr_bdg"/>
    <property type="match status" value="1"/>
</dbReference>
<evidence type="ECO:0000256" key="5">
    <source>
        <dbReference type="ARBA" id="ARBA00022801"/>
    </source>
</evidence>
<keyword evidence="4 10" id="KW-0547">Nucleotide-binding</keyword>
<dbReference type="EC" id="3.4.21.53" evidence="10 11"/>
<evidence type="ECO:0000313" key="20">
    <source>
        <dbReference type="EMBL" id="KAB0269571.1"/>
    </source>
</evidence>
<dbReference type="SUPFAM" id="SSF52540">
    <property type="entry name" value="P-loop containing nucleoside triphosphate hydrolases"/>
    <property type="match status" value="1"/>
</dbReference>
<dbReference type="HAMAP" id="MF_01973">
    <property type="entry name" value="lon_bact"/>
    <property type="match status" value="1"/>
</dbReference>
<keyword evidence="7 10" id="KW-0067">ATP-binding</keyword>
<evidence type="ECO:0000256" key="8">
    <source>
        <dbReference type="ARBA" id="ARBA00023016"/>
    </source>
</evidence>
<comment type="induction">
    <text evidence="10">By heat shock.</text>
</comment>
<accession>A0A5N3PIK0</accession>
<dbReference type="NCBIfam" id="TIGR00763">
    <property type="entry name" value="lon"/>
    <property type="match status" value="1"/>
</dbReference>
<evidence type="ECO:0000256" key="4">
    <source>
        <dbReference type="ARBA" id="ARBA00022741"/>
    </source>
</evidence>
<dbReference type="Gene3D" id="3.40.50.300">
    <property type="entry name" value="P-loop containing nucleotide triphosphate hydrolases"/>
    <property type="match status" value="1"/>
</dbReference>
<dbReference type="AlphaFoldDB" id="A0A5N3PIK0"/>
<evidence type="ECO:0000259" key="19">
    <source>
        <dbReference type="PROSITE" id="PS51787"/>
    </source>
</evidence>
<keyword evidence="6 10" id="KW-0720">Serine protease</keyword>
<dbReference type="GO" id="GO:0034605">
    <property type="term" value="P:cellular response to heat"/>
    <property type="evidence" value="ECO:0007669"/>
    <property type="project" value="UniProtKB-UniRule"/>
</dbReference>
<comment type="function">
    <text evidence="10">ATP-dependent serine protease that mediates the selective degradation of mutant and abnormal proteins as well as certain short-lived regulatory proteins. Required for cellular homeostasis and for survival from DNA damage and developmental changes induced by stress. Degrades polypeptides processively to yield small peptide fragments that are 5 to 10 amino acids long. Binds to DNA in a double-stranded, site-specific manner.</text>
</comment>
<dbReference type="FunFam" id="1.20.5.5270:FF:000002">
    <property type="entry name" value="Lon protease homolog"/>
    <property type="match status" value="1"/>
</dbReference>
<dbReference type="CDD" id="cd19500">
    <property type="entry name" value="RecA-like_Lon"/>
    <property type="match status" value="1"/>
</dbReference>
<dbReference type="InterPro" id="IPR014721">
    <property type="entry name" value="Ribsml_uS5_D2-typ_fold_subgr"/>
</dbReference>
<evidence type="ECO:0000259" key="18">
    <source>
        <dbReference type="PROSITE" id="PS51786"/>
    </source>
</evidence>
<dbReference type="Gene3D" id="1.20.58.1480">
    <property type="match status" value="1"/>
</dbReference>
<evidence type="ECO:0000256" key="17">
    <source>
        <dbReference type="SAM" id="MobiDB-lite"/>
    </source>
</evidence>
<keyword evidence="2 10" id="KW-0963">Cytoplasm</keyword>
<proteinExistence type="evidence at transcript level"/>
<organism evidence="20 21">
    <name type="scientific">Microvirga brassicacearum</name>
    <dbReference type="NCBI Taxonomy" id="2580413"/>
    <lineage>
        <taxon>Bacteria</taxon>
        <taxon>Pseudomonadati</taxon>
        <taxon>Pseudomonadota</taxon>
        <taxon>Alphaproteobacteria</taxon>
        <taxon>Hyphomicrobiales</taxon>
        <taxon>Methylobacteriaceae</taxon>
        <taxon>Microvirga</taxon>
    </lineage>
</organism>
<dbReference type="InterPro" id="IPR020568">
    <property type="entry name" value="Ribosomal_Su5_D2-typ_SF"/>
</dbReference>
<evidence type="ECO:0000256" key="9">
    <source>
        <dbReference type="ARBA" id="ARBA00050665"/>
    </source>
</evidence>
<evidence type="ECO:0000256" key="11">
    <source>
        <dbReference type="PIRNR" id="PIRNR001174"/>
    </source>
</evidence>
<evidence type="ECO:0000256" key="6">
    <source>
        <dbReference type="ARBA" id="ARBA00022825"/>
    </source>
</evidence>